<dbReference type="GO" id="GO:0005634">
    <property type="term" value="C:nucleus"/>
    <property type="evidence" value="ECO:0007669"/>
    <property type="project" value="UniProtKB-SubCell"/>
</dbReference>
<dbReference type="Pfam" id="PF00010">
    <property type="entry name" value="HLH"/>
    <property type="match status" value="1"/>
</dbReference>
<dbReference type="SUPFAM" id="SSF47459">
    <property type="entry name" value="HLH, helix-loop-helix DNA-binding domain"/>
    <property type="match status" value="1"/>
</dbReference>
<comment type="subcellular location">
    <subcellularLocation>
        <location evidence="1">Nucleus</location>
    </subcellularLocation>
</comment>
<dbReference type="GO" id="GO:0045944">
    <property type="term" value="P:positive regulation of transcription by RNA polymerase II"/>
    <property type="evidence" value="ECO:0007669"/>
    <property type="project" value="TreeGrafter"/>
</dbReference>
<evidence type="ECO:0000259" key="9">
    <source>
        <dbReference type="PROSITE" id="PS50888"/>
    </source>
</evidence>
<proteinExistence type="predicted"/>
<evidence type="ECO:0000256" key="7">
    <source>
        <dbReference type="ARBA" id="ARBA00023242"/>
    </source>
</evidence>
<feature type="domain" description="BHLH" evidence="9">
    <location>
        <begin position="121"/>
        <end position="173"/>
    </location>
</feature>
<keyword evidence="7" id="KW-0539">Nucleus</keyword>
<dbReference type="FunFam" id="4.10.280.10:FF:000025">
    <property type="entry name" value="protein atonal homolog 7"/>
    <property type="match status" value="1"/>
</dbReference>
<dbReference type="GO" id="GO:0046983">
    <property type="term" value="F:protein dimerization activity"/>
    <property type="evidence" value="ECO:0007669"/>
    <property type="project" value="InterPro"/>
</dbReference>
<evidence type="ECO:0000256" key="6">
    <source>
        <dbReference type="ARBA" id="ARBA00023163"/>
    </source>
</evidence>
<dbReference type="SMART" id="SM00353">
    <property type="entry name" value="HLH"/>
    <property type="match status" value="1"/>
</dbReference>
<dbReference type="PROSITE" id="PS50888">
    <property type="entry name" value="BHLH"/>
    <property type="match status" value="1"/>
</dbReference>
<keyword evidence="2" id="KW-0217">Developmental protein</keyword>
<evidence type="ECO:0000256" key="5">
    <source>
        <dbReference type="ARBA" id="ARBA00023015"/>
    </source>
</evidence>
<dbReference type="GO" id="GO:0061564">
    <property type="term" value="P:axon development"/>
    <property type="evidence" value="ECO:0007669"/>
    <property type="project" value="TreeGrafter"/>
</dbReference>
<keyword evidence="5" id="KW-0805">Transcription regulation</keyword>
<evidence type="ECO:0000256" key="1">
    <source>
        <dbReference type="ARBA" id="ARBA00004123"/>
    </source>
</evidence>
<keyword evidence="4" id="KW-0524">Neurogenesis</keyword>
<protein>
    <submittedName>
        <fullName evidence="10">Protein atonal homolog 7</fullName>
    </submittedName>
</protein>
<dbReference type="AlphaFoldDB" id="A0AAV1NWB9"/>
<dbReference type="GO" id="GO:0007423">
    <property type="term" value="P:sensory organ development"/>
    <property type="evidence" value="ECO:0007669"/>
    <property type="project" value="TreeGrafter"/>
</dbReference>
<dbReference type="InterPro" id="IPR050359">
    <property type="entry name" value="bHLH_transcription_factors"/>
</dbReference>
<keyword evidence="11" id="KW-1185">Reference proteome</keyword>
<evidence type="ECO:0000256" key="8">
    <source>
        <dbReference type="SAM" id="MobiDB-lite"/>
    </source>
</evidence>
<keyword evidence="3" id="KW-0221">Differentiation</keyword>
<evidence type="ECO:0000313" key="10">
    <source>
        <dbReference type="EMBL" id="CAK6962461.1"/>
    </source>
</evidence>
<accession>A0AAV1NWB9</accession>
<feature type="compositionally biased region" description="Basic and acidic residues" evidence="8">
    <location>
        <begin position="108"/>
        <end position="118"/>
    </location>
</feature>
<dbReference type="InterPro" id="IPR011598">
    <property type="entry name" value="bHLH_dom"/>
</dbReference>
<dbReference type="GO" id="GO:0000981">
    <property type="term" value="F:DNA-binding transcription factor activity, RNA polymerase II-specific"/>
    <property type="evidence" value="ECO:0007669"/>
    <property type="project" value="TreeGrafter"/>
</dbReference>
<name>A0AAV1NWB9_SCOSC</name>
<reference evidence="10 11" key="1">
    <citation type="submission" date="2024-01" db="EMBL/GenBank/DDBJ databases">
        <authorList>
            <person name="Alioto T."/>
            <person name="Alioto T."/>
            <person name="Gomez Garrido J."/>
        </authorList>
    </citation>
    <scope>NUCLEOTIDE SEQUENCE [LARGE SCALE GENOMIC DNA]</scope>
</reference>
<feature type="region of interest" description="Disordered" evidence="8">
    <location>
        <begin position="92"/>
        <end position="118"/>
    </location>
</feature>
<dbReference type="PANTHER" id="PTHR19290:SF162">
    <property type="entry name" value="TRANSCRIPTION FACTOR ATOH7"/>
    <property type="match status" value="1"/>
</dbReference>
<dbReference type="GO" id="GO:0070888">
    <property type="term" value="F:E-box binding"/>
    <property type="evidence" value="ECO:0007669"/>
    <property type="project" value="TreeGrafter"/>
</dbReference>
<evidence type="ECO:0000256" key="4">
    <source>
        <dbReference type="ARBA" id="ARBA00022902"/>
    </source>
</evidence>
<dbReference type="PANTHER" id="PTHR19290">
    <property type="entry name" value="BASIC HELIX-LOOP-HELIX PROTEIN NEUROGENIN-RELATED"/>
    <property type="match status" value="1"/>
</dbReference>
<dbReference type="Gene3D" id="4.10.280.10">
    <property type="entry name" value="Helix-loop-helix DNA-binding domain"/>
    <property type="match status" value="1"/>
</dbReference>
<gene>
    <name evidence="10" type="ORF">FSCOSCO3_A017334</name>
</gene>
<dbReference type="Proteomes" id="UP001314229">
    <property type="component" value="Unassembled WGS sequence"/>
</dbReference>
<evidence type="ECO:0000256" key="3">
    <source>
        <dbReference type="ARBA" id="ARBA00022782"/>
    </source>
</evidence>
<evidence type="ECO:0000256" key="2">
    <source>
        <dbReference type="ARBA" id="ARBA00022473"/>
    </source>
</evidence>
<feature type="compositionally biased region" description="Low complexity" evidence="8">
    <location>
        <begin position="96"/>
        <end position="105"/>
    </location>
</feature>
<keyword evidence="6" id="KW-0804">Transcription</keyword>
<evidence type="ECO:0000313" key="11">
    <source>
        <dbReference type="Proteomes" id="UP001314229"/>
    </source>
</evidence>
<dbReference type="InterPro" id="IPR036638">
    <property type="entry name" value="HLH_DNA-bd_sf"/>
</dbReference>
<dbReference type="EMBL" id="CAWUFR010000057">
    <property type="protein sequence ID" value="CAK6962461.1"/>
    <property type="molecule type" value="Genomic_DNA"/>
</dbReference>
<comment type="caution">
    <text evidence="10">The sequence shown here is derived from an EMBL/GenBank/DDBJ whole genome shotgun (WGS) entry which is preliminary data.</text>
</comment>
<organism evidence="10 11">
    <name type="scientific">Scomber scombrus</name>
    <name type="common">Atlantic mackerel</name>
    <name type="synonym">Scomber vernalis</name>
    <dbReference type="NCBI Taxonomy" id="13677"/>
    <lineage>
        <taxon>Eukaryota</taxon>
        <taxon>Metazoa</taxon>
        <taxon>Chordata</taxon>
        <taxon>Craniata</taxon>
        <taxon>Vertebrata</taxon>
        <taxon>Euteleostomi</taxon>
        <taxon>Actinopterygii</taxon>
        <taxon>Neopterygii</taxon>
        <taxon>Teleostei</taxon>
        <taxon>Neoteleostei</taxon>
        <taxon>Acanthomorphata</taxon>
        <taxon>Pelagiaria</taxon>
        <taxon>Scombriformes</taxon>
        <taxon>Scombridae</taxon>
        <taxon>Scomber</taxon>
    </lineage>
</organism>
<sequence>MAQPSVLKQANHDHRHLGLFRLSTIWRYEYLTLNTKLGPSALDISQAVTQRRPLKSLEVETGNISEQSVDSYLSLSELRTFTGLILQTEVMKSRRPSCSDSGSESSELDSKSPEKYETVTRRRMAANARERKRMQGLNTAFDRLRKVVPQWGQDKQLSKYETLQMALSYIMALNRILTDPRRHNAPHKQWLDLQFDCVQPDNYPCLMRYDSPTEQEYIHSSFSYQFDGHQVHA</sequence>